<feature type="binding site" evidence="11">
    <location>
        <position position="92"/>
    </location>
    <ligand>
        <name>Fe cation</name>
        <dbReference type="ChEBI" id="CHEBI:24875"/>
    </ligand>
</feature>
<comment type="cofactor">
    <cofactor evidence="11">
        <name>Mn(2+)</name>
        <dbReference type="ChEBI" id="CHEBI:29035"/>
    </cofactor>
    <cofactor evidence="11">
        <name>Fe(2+)</name>
        <dbReference type="ChEBI" id="CHEBI:29033"/>
    </cofactor>
    <text evidence="11">Binds 1 Mn(2+) or Fe(2+) ion per subunit.</text>
</comment>
<dbReference type="GO" id="GO:0005737">
    <property type="term" value="C:cytoplasm"/>
    <property type="evidence" value="ECO:0007669"/>
    <property type="project" value="UniProtKB-SubCell"/>
</dbReference>
<dbReference type="InterPro" id="IPR036390">
    <property type="entry name" value="WH_DNA-bd_sf"/>
</dbReference>
<evidence type="ECO:0000256" key="11">
    <source>
        <dbReference type="PIRSR" id="PIRSR602481-2"/>
    </source>
</evidence>
<keyword evidence="6 11" id="KW-0479">Metal-binding</keyword>
<evidence type="ECO:0000256" key="7">
    <source>
        <dbReference type="ARBA" id="ARBA00022833"/>
    </source>
</evidence>
<comment type="similarity">
    <text evidence="2 12">Belongs to the Fur family.</text>
</comment>
<dbReference type="GO" id="GO:0003700">
    <property type="term" value="F:DNA-binding transcription factor activity"/>
    <property type="evidence" value="ECO:0007669"/>
    <property type="project" value="UniProtKB-UniRule"/>
</dbReference>
<dbReference type="PANTHER" id="PTHR33202">
    <property type="entry name" value="ZINC UPTAKE REGULATION PROTEIN"/>
    <property type="match status" value="1"/>
</dbReference>
<proteinExistence type="inferred from homology"/>
<dbReference type="SUPFAM" id="SSF46785">
    <property type="entry name" value="Winged helix' DNA-binding domain"/>
    <property type="match status" value="1"/>
</dbReference>
<dbReference type="Pfam" id="PF01475">
    <property type="entry name" value="FUR"/>
    <property type="match status" value="1"/>
</dbReference>
<keyword evidence="10 12" id="KW-0804">Transcription</keyword>
<dbReference type="InterPro" id="IPR002481">
    <property type="entry name" value="FUR"/>
</dbReference>
<dbReference type="AlphaFoldDB" id="A0A533I5P9"/>
<evidence type="ECO:0000256" key="3">
    <source>
        <dbReference type="ARBA" id="ARBA00020910"/>
    </source>
</evidence>
<dbReference type="FunFam" id="1.10.10.10:FF:000007">
    <property type="entry name" value="Ferric uptake regulation protein"/>
    <property type="match status" value="1"/>
</dbReference>
<dbReference type="Proteomes" id="UP000315344">
    <property type="component" value="Unassembled WGS sequence"/>
</dbReference>
<name>A0A533I5P9_PARDE</name>
<evidence type="ECO:0000256" key="2">
    <source>
        <dbReference type="ARBA" id="ARBA00007957"/>
    </source>
</evidence>
<dbReference type="GO" id="GO:0000976">
    <property type="term" value="F:transcription cis-regulatory region binding"/>
    <property type="evidence" value="ECO:0007669"/>
    <property type="project" value="TreeGrafter"/>
</dbReference>
<evidence type="ECO:0000256" key="8">
    <source>
        <dbReference type="ARBA" id="ARBA00023015"/>
    </source>
</evidence>
<keyword evidence="9 12" id="KW-0238">DNA-binding</keyword>
<gene>
    <name evidence="12" type="primary">fur</name>
    <name evidence="13" type="ORF">DI616_10670</name>
</gene>
<evidence type="ECO:0000313" key="13">
    <source>
        <dbReference type="EMBL" id="TKW66413.1"/>
    </source>
</evidence>
<sequence length="139" mass="15440">MSAETTDFAKALREAGLRVTQQRMALLSILMDAADHPNADELLARARGLDDSMSLATVYRTLSALEEAGLIRKLSLEGEPSRYEIAPSAEHDHLVDIETGEVIELESDEINRLRTELAARLGYEIVSQHTLIRARKLRG</sequence>
<evidence type="ECO:0000256" key="10">
    <source>
        <dbReference type="ARBA" id="ARBA00023163"/>
    </source>
</evidence>
<keyword evidence="5 12" id="KW-0678">Repressor</keyword>
<reference evidence="13 14" key="1">
    <citation type="journal article" date="2017" name="Nat. Commun.">
        <title>In situ click chemistry generation of cyclooxygenase-2 inhibitors.</title>
        <authorList>
            <person name="Bhardwaj A."/>
            <person name="Kaur J."/>
            <person name="Wuest M."/>
            <person name="Wuest F."/>
        </authorList>
    </citation>
    <scope>NUCLEOTIDE SEQUENCE [LARGE SCALE GENOMIC DNA]</scope>
    <source>
        <strain evidence="13">S2_012_000_R3_94</strain>
    </source>
</reference>
<dbReference type="CDD" id="cd07153">
    <property type="entry name" value="Fur_like"/>
    <property type="match status" value="1"/>
</dbReference>
<comment type="caution">
    <text evidence="13">The sequence shown here is derived from an EMBL/GenBank/DDBJ whole genome shotgun (WGS) entry which is preliminary data.</text>
</comment>
<protein>
    <recommendedName>
        <fullName evidence="3 12">Ferric uptake regulation protein</fullName>
    </recommendedName>
</protein>
<comment type="subcellular location">
    <subcellularLocation>
        <location evidence="1 12">Cytoplasm</location>
    </subcellularLocation>
</comment>
<dbReference type="GO" id="GO:0008270">
    <property type="term" value="F:zinc ion binding"/>
    <property type="evidence" value="ECO:0007669"/>
    <property type="project" value="TreeGrafter"/>
</dbReference>
<evidence type="ECO:0000256" key="9">
    <source>
        <dbReference type="ARBA" id="ARBA00023125"/>
    </source>
</evidence>
<dbReference type="InterPro" id="IPR043135">
    <property type="entry name" value="Fur_C"/>
</dbReference>
<keyword evidence="8 12" id="KW-0805">Transcription regulation</keyword>
<comment type="subunit">
    <text evidence="12">Homodimer.</text>
</comment>
<organism evidence="13 14">
    <name type="scientific">Paracoccus denitrificans</name>
    <dbReference type="NCBI Taxonomy" id="266"/>
    <lineage>
        <taxon>Bacteria</taxon>
        <taxon>Pseudomonadati</taxon>
        <taxon>Pseudomonadota</taxon>
        <taxon>Alphaproteobacteria</taxon>
        <taxon>Rhodobacterales</taxon>
        <taxon>Paracoccaceae</taxon>
        <taxon>Paracoccus</taxon>
    </lineage>
</organism>
<dbReference type="GO" id="GO:1900376">
    <property type="term" value="P:regulation of secondary metabolite biosynthetic process"/>
    <property type="evidence" value="ECO:0007669"/>
    <property type="project" value="TreeGrafter"/>
</dbReference>
<evidence type="ECO:0000256" key="6">
    <source>
        <dbReference type="ARBA" id="ARBA00022723"/>
    </source>
</evidence>
<accession>A0A533I5P9</accession>
<evidence type="ECO:0000256" key="12">
    <source>
        <dbReference type="RuleBase" id="RU364037"/>
    </source>
</evidence>
<dbReference type="GO" id="GO:0045892">
    <property type="term" value="P:negative regulation of DNA-templated transcription"/>
    <property type="evidence" value="ECO:0007669"/>
    <property type="project" value="TreeGrafter"/>
</dbReference>
<keyword evidence="4 12" id="KW-0963">Cytoplasm</keyword>
<dbReference type="EMBL" id="VAFL01000007">
    <property type="protein sequence ID" value="TKW66413.1"/>
    <property type="molecule type" value="Genomic_DNA"/>
</dbReference>
<dbReference type="Gene3D" id="1.10.10.10">
    <property type="entry name" value="Winged helix-like DNA-binding domain superfamily/Winged helix DNA-binding domain"/>
    <property type="match status" value="1"/>
</dbReference>
<dbReference type="Gene3D" id="3.30.1490.190">
    <property type="match status" value="1"/>
</dbReference>
<evidence type="ECO:0000313" key="14">
    <source>
        <dbReference type="Proteomes" id="UP000315344"/>
    </source>
</evidence>
<keyword evidence="7 12" id="KW-0862">Zinc</keyword>
<dbReference type="PANTHER" id="PTHR33202:SF7">
    <property type="entry name" value="FERRIC UPTAKE REGULATION PROTEIN"/>
    <property type="match status" value="1"/>
</dbReference>
<dbReference type="InterPro" id="IPR036388">
    <property type="entry name" value="WH-like_DNA-bd_sf"/>
</dbReference>
<keyword evidence="11 12" id="KW-0408">Iron</keyword>
<evidence type="ECO:0000256" key="5">
    <source>
        <dbReference type="ARBA" id="ARBA00022491"/>
    </source>
</evidence>
<evidence type="ECO:0000256" key="1">
    <source>
        <dbReference type="ARBA" id="ARBA00004496"/>
    </source>
</evidence>
<evidence type="ECO:0000256" key="4">
    <source>
        <dbReference type="ARBA" id="ARBA00022490"/>
    </source>
</evidence>